<dbReference type="Proteomes" id="UP000010296">
    <property type="component" value="Unassembled WGS sequence"/>
</dbReference>
<protein>
    <submittedName>
        <fullName evidence="1">Uncharacterized protein</fullName>
    </submittedName>
</protein>
<sequence length="118" mass="13878">MGKIQLNQIHTAKEMSEQIGKNRNYLSQAYRKNKYEILGKFNYRKIGGTLIFSTHLDDDLTQLITAKEASRLLGKNDEYFAHIYKRFPHRLEGIDYIYIGKTLFLTKESLEIFQEKKG</sequence>
<dbReference type="HOGENOM" id="CLU_2113988_0_0_9"/>
<dbReference type="EMBL" id="AEPV01000090">
    <property type="protein sequence ID" value="EFU72935.1"/>
    <property type="molecule type" value="Genomic_DNA"/>
</dbReference>
<comment type="caution">
    <text evidence="1">The sequence shown here is derived from an EMBL/GenBank/DDBJ whole genome shotgun (WGS) entry which is preliminary data.</text>
</comment>
<accession>E6LIP3</accession>
<reference evidence="1 2" key="1">
    <citation type="submission" date="2010-12" db="EMBL/GenBank/DDBJ databases">
        <authorList>
            <person name="Muzny D."/>
            <person name="Qin X."/>
            <person name="Deng J."/>
            <person name="Jiang H."/>
            <person name="Liu Y."/>
            <person name="Qu J."/>
            <person name="Song X.-Z."/>
            <person name="Zhang L."/>
            <person name="Thornton R."/>
            <person name="Coyle M."/>
            <person name="Francisco L."/>
            <person name="Jackson L."/>
            <person name="Javaid M."/>
            <person name="Korchina V."/>
            <person name="Kovar C."/>
            <person name="Mata R."/>
            <person name="Mathew T."/>
            <person name="Ngo R."/>
            <person name="Nguyen L."/>
            <person name="Nguyen N."/>
            <person name="Okwuonu G."/>
            <person name="Ongeri F."/>
            <person name="Pham C."/>
            <person name="Simmons D."/>
            <person name="Wilczek-Boney K."/>
            <person name="Hale W."/>
            <person name="Jakkamsetti A."/>
            <person name="Pham P."/>
            <person name="Ruth R."/>
            <person name="San Lucas F."/>
            <person name="Warren J."/>
            <person name="Zhang J."/>
            <person name="Zhao Z."/>
            <person name="Zhou C."/>
            <person name="Zhu D."/>
            <person name="Lee S."/>
            <person name="Bess C."/>
            <person name="Blankenburg K."/>
            <person name="Forbes L."/>
            <person name="Fu Q."/>
            <person name="Gubbala S."/>
            <person name="Hirani K."/>
            <person name="Jayaseelan J.C."/>
            <person name="Lara F."/>
            <person name="Munidasa M."/>
            <person name="Palculict T."/>
            <person name="Patil S."/>
            <person name="Pu L.-L."/>
            <person name="Saada N."/>
            <person name="Tang L."/>
            <person name="Weissenberger G."/>
            <person name="Zhu Y."/>
            <person name="Hemphill L."/>
            <person name="Shang Y."/>
            <person name="Youmans B."/>
            <person name="Ayvaz T."/>
            <person name="Ross M."/>
            <person name="Santibanez J."/>
            <person name="Aqrawi P."/>
            <person name="Gross S."/>
            <person name="Joshi V."/>
            <person name="Fowler G."/>
            <person name="Nazareth L."/>
            <person name="Reid J."/>
            <person name="Worley K."/>
            <person name="Petrosino J."/>
            <person name="Highlander S."/>
            <person name="Gibbs R."/>
        </authorList>
    </citation>
    <scope>NUCLEOTIDE SEQUENCE [LARGE SCALE GENOMIC DNA]</scope>
    <source>
        <strain evidence="2">DSM 15952 / CCUG 50447 / LMG 22039 / TP 1.5</strain>
    </source>
</reference>
<dbReference type="STRING" id="888064.HMPREF9088_2233"/>
<dbReference type="eggNOG" id="ENOG5032ESV">
    <property type="taxonomic scope" value="Bacteria"/>
</dbReference>
<organism evidence="1 2">
    <name type="scientific">Enterococcus italicus (strain DSM 15952 / CCUG 50447 / LMG 22039 / TP 1.5)</name>
    <dbReference type="NCBI Taxonomy" id="888064"/>
    <lineage>
        <taxon>Bacteria</taxon>
        <taxon>Bacillati</taxon>
        <taxon>Bacillota</taxon>
        <taxon>Bacilli</taxon>
        <taxon>Lactobacillales</taxon>
        <taxon>Enterococcaceae</taxon>
        <taxon>Enterococcus</taxon>
    </lineage>
</organism>
<name>E6LIP3_ENTI1</name>
<evidence type="ECO:0000313" key="1">
    <source>
        <dbReference type="EMBL" id="EFU72935.1"/>
    </source>
</evidence>
<evidence type="ECO:0000313" key="2">
    <source>
        <dbReference type="Proteomes" id="UP000010296"/>
    </source>
</evidence>
<keyword evidence="2" id="KW-1185">Reference proteome</keyword>
<proteinExistence type="predicted"/>
<dbReference type="PATRIC" id="fig|888064.11.peg.1024"/>
<dbReference type="OrthoDB" id="2187754at2"/>
<dbReference type="RefSeq" id="WP_007209287.1">
    <property type="nucleotide sequence ID" value="NZ_GL622243.1"/>
</dbReference>
<gene>
    <name evidence="1" type="ORF">HMPREF9088_2233</name>
</gene>
<dbReference type="AlphaFoldDB" id="E6LIP3"/>